<evidence type="ECO:0000256" key="2">
    <source>
        <dbReference type="ARBA" id="ARBA00023203"/>
    </source>
</evidence>
<sequence length="581" mass="67036">MPTKNDTQWVQVQEAVYTSWLNSLLPQDTPKIMNVKTDLTPEILKVVAERLTQKELSQKLTNKVGRIYSLNDYSTVLSHLQENGIDTSSCSSENLVDGGEGYKNVLGMLFSLYRMFCVKNYERNHKGTYEGKKHQKLEDFVLGWINEKVAPYGLRVNKLGEDIKDGNVLLALSEAFSGDKFYEQMKEKSPVEKIEQAFNVAQDKIGVQKIFVPEDLINGDVDERALMLYLTLFNRNDKMEQSERMKEDEKNKEKEKLKEEEMKAKEKMWKDKLETMEKQNDMLRTLQANQEQVLNEEIKKQQEIAQKALDEKKRLEDLNKTQQEKYTALEKTTQELLSPRQQNIIPQNIQQQLPQSNQQVYEQQIKEQSLQQLHVPGLVQQQPSPLLTQNVEQQVFHDTIPPKQYLNTQQNIPMTQQEQQQHMQPIVPLQVQQQNFQQEAIQQHPQINCQNEQQDPTQYQQQTQFQPQIPQQNIQQQQFMTPQDVLYQQNTPMKQQPLMQQCGMPQMVGVQPQPAMGPLGVGAQMYGVPIGQQIPQGVPVGVVGYGVQQQPVGVGLVGVYQTQQTGNIFPPGHDYYGQTFY</sequence>
<dbReference type="KEGG" id="eiv:EIN_486780"/>
<keyword evidence="6" id="KW-1185">Reference proteome</keyword>
<dbReference type="OMA" id="AWCKKTT"/>
<dbReference type="PROSITE" id="PS50021">
    <property type="entry name" value="CH"/>
    <property type="match status" value="1"/>
</dbReference>
<keyword evidence="2" id="KW-0009">Actin-binding</keyword>
<dbReference type="SMART" id="SM00033">
    <property type="entry name" value="CH"/>
    <property type="match status" value="2"/>
</dbReference>
<name>A0A0A1U4N6_ENTIV</name>
<feature type="region of interest" description="Disordered" evidence="3">
    <location>
        <begin position="240"/>
        <end position="264"/>
    </location>
</feature>
<dbReference type="EMBL" id="KB206670">
    <property type="protein sequence ID" value="ELP89216.1"/>
    <property type="molecule type" value="Genomic_DNA"/>
</dbReference>
<proteinExistence type="predicted"/>
<dbReference type="PANTHER" id="PTHR38537:SF8">
    <property type="entry name" value="FILAMIN-A"/>
    <property type="match status" value="1"/>
</dbReference>
<accession>A0A0A1U4N6</accession>
<dbReference type="Gene3D" id="1.10.418.10">
    <property type="entry name" value="Calponin-like domain"/>
    <property type="match status" value="2"/>
</dbReference>
<reference evidence="5 6" key="1">
    <citation type="submission" date="2012-10" db="EMBL/GenBank/DDBJ databases">
        <authorList>
            <person name="Zafar N."/>
            <person name="Inman J."/>
            <person name="Hall N."/>
            <person name="Lorenzi H."/>
            <person name="Caler E."/>
        </authorList>
    </citation>
    <scope>NUCLEOTIDE SEQUENCE [LARGE SCALE GENOMIC DNA]</scope>
    <source>
        <strain evidence="5 6">IP1</strain>
    </source>
</reference>
<dbReference type="GO" id="GO:0030036">
    <property type="term" value="P:actin cytoskeleton organization"/>
    <property type="evidence" value="ECO:0007669"/>
    <property type="project" value="InterPro"/>
</dbReference>
<keyword evidence="1" id="KW-0677">Repeat</keyword>
<protein>
    <recommendedName>
        <fullName evidence="4">Calponin-homology (CH) domain-containing protein</fullName>
    </recommendedName>
</protein>
<dbReference type="InterPro" id="IPR001589">
    <property type="entry name" value="Actinin_actin-bd_CS"/>
</dbReference>
<dbReference type="SUPFAM" id="SSF47576">
    <property type="entry name" value="Calponin-homology domain, CH-domain"/>
    <property type="match status" value="1"/>
</dbReference>
<dbReference type="GeneID" id="14888201"/>
<dbReference type="VEuPathDB" id="AmoebaDB:EIN_486780"/>
<dbReference type="GO" id="GO:0051015">
    <property type="term" value="F:actin filament binding"/>
    <property type="evidence" value="ECO:0007669"/>
    <property type="project" value="InterPro"/>
</dbReference>
<evidence type="ECO:0000256" key="3">
    <source>
        <dbReference type="SAM" id="MobiDB-lite"/>
    </source>
</evidence>
<dbReference type="PROSITE" id="PS00019">
    <property type="entry name" value="ACTININ_1"/>
    <property type="match status" value="1"/>
</dbReference>
<gene>
    <name evidence="5" type="ORF">EIN_486780</name>
</gene>
<evidence type="ECO:0000313" key="5">
    <source>
        <dbReference type="EMBL" id="ELP89216.1"/>
    </source>
</evidence>
<feature type="domain" description="Calponin-homology (CH)" evidence="4">
    <location>
        <begin position="135"/>
        <end position="237"/>
    </location>
</feature>
<dbReference type="Pfam" id="PF00307">
    <property type="entry name" value="CH"/>
    <property type="match status" value="1"/>
</dbReference>
<dbReference type="Proteomes" id="UP000014680">
    <property type="component" value="Unassembled WGS sequence"/>
</dbReference>
<dbReference type="InterPro" id="IPR044801">
    <property type="entry name" value="Filamin"/>
</dbReference>
<dbReference type="InterPro" id="IPR001715">
    <property type="entry name" value="CH_dom"/>
</dbReference>
<dbReference type="AlphaFoldDB" id="A0A0A1U4N6"/>
<dbReference type="RefSeq" id="XP_004255987.1">
    <property type="nucleotide sequence ID" value="XM_004255939.1"/>
</dbReference>
<dbReference type="InterPro" id="IPR036872">
    <property type="entry name" value="CH_dom_sf"/>
</dbReference>
<evidence type="ECO:0000259" key="4">
    <source>
        <dbReference type="PROSITE" id="PS50021"/>
    </source>
</evidence>
<organism evidence="5 6">
    <name type="scientific">Entamoeba invadens IP1</name>
    <dbReference type="NCBI Taxonomy" id="370355"/>
    <lineage>
        <taxon>Eukaryota</taxon>
        <taxon>Amoebozoa</taxon>
        <taxon>Evosea</taxon>
        <taxon>Archamoebae</taxon>
        <taxon>Mastigamoebida</taxon>
        <taxon>Entamoebidae</taxon>
        <taxon>Entamoeba</taxon>
    </lineage>
</organism>
<evidence type="ECO:0000313" key="6">
    <source>
        <dbReference type="Proteomes" id="UP000014680"/>
    </source>
</evidence>
<dbReference type="OrthoDB" id="18740at2759"/>
<evidence type="ECO:0000256" key="1">
    <source>
        <dbReference type="ARBA" id="ARBA00022737"/>
    </source>
</evidence>
<dbReference type="PANTHER" id="PTHR38537">
    <property type="entry name" value="JITTERBUG, ISOFORM N"/>
    <property type="match status" value="1"/>
</dbReference>